<dbReference type="PANTHER" id="PTHR24416">
    <property type="entry name" value="TYROSINE-PROTEIN KINASE RECEPTOR"/>
    <property type="match status" value="1"/>
</dbReference>
<dbReference type="GO" id="GO:0004714">
    <property type="term" value="F:transmembrane receptor protein tyrosine kinase activity"/>
    <property type="evidence" value="ECO:0007669"/>
    <property type="project" value="TreeGrafter"/>
</dbReference>
<feature type="compositionally biased region" description="Low complexity" evidence="1">
    <location>
        <begin position="291"/>
        <end position="302"/>
    </location>
</feature>
<feature type="region of interest" description="Disordered" evidence="1">
    <location>
        <begin position="131"/>
        <end position="225"/>
    </location>
</feature>
<dbReference type="AlphaFoldDB" id="A0A5K3F3E8"/>
<dbReference type="PANTHER" id="PTHR24416:SF564">
    <property type="entry name" value="MACROPHAGE-STIMULATING PROTEIN RECEPTOR"/>
    <property type="match status" value="1"/>
</dbReference>
<dbReference type="GO" id="GO:0006909">
    <property type="term" value="P:phagocytosis"/>
    <property type="evidence" value="ECO:0007669"/>
    <property type="project" value="TreeGrafter"/>
</dbReference>
<dbReference type="InterPro" id="IPR001245">
    <property type="entry name" value="Ser-Thr/Tyr_kinase_cat_dom"/>
</dbReference>
<name>A0A5K3F3E8_MESCO</name>
<dbReference type="InterPro" id="IPR011009">
    <property type="entry name" value="Kinase-like_dom_sf"/>
</dbReference>
<organism evidence="3">
    <name type="scientific">Mesocestoides corti</name>
    <name type="common">Flatworm</name>
    <dbReference type="NCBI Taxonomy" id="53468"/>
    <lineage>
        <taxon>Eukaryota</taxon>
        <taxon>Metazoa</taxon>
        <taxon>Spiralia</taxon>
        <taxon>Lophotrochozoa</taxon>
        <taxon>Platyhelminthes</taxon>
        <taxon>Cestoda</taxon>
        <taxon>Eucestoda</taxon>
        <taxon>Cyclophyllidea</taxon>
        <taxon>Mesocestoididae</taxon>
        <taxon>Mesocestoides</taxon>
    </lineage>
</organism>
<dbReference type="WBParaSite" id="MCU_005234-RA">
    <property type="protein sequence ID" value="MCU_005234-RA"/>
    <property type="gene ID" value="MCU_005234"/>
</dbReference>
<dbReference type="SUPFAM" id="SSF56112">
    <property type="entry name" value="Protein kinase-like (PK-like)"/>
    <property type="match status" value="1"/>
</dbReference>
<dbReference type="Pfam" id="PF07714">
    <property type="entry name" value="PK_Tyr_Ser-Thr"/>
    <property type="match status" value="1"/>
</dbReference>
<feature type="compositionally biased region" description="Basic and acidic residues" evidence="1">
    <location>
        <begin position="310"/>
        <end position="319"/>
    </location>
</feature>
<evidence type="ECO:0000313" key="3">
    <source>
        <dbReference type="WBParaSite" id="MCU_005234-RA"/>
    </source>
</evidence>
<feature type="compositionally biased region" description="Basic and acidic residues" evidence="1">
    <location>
        <begin position="209"/>
        <end position="221"/>
    </location>
</feature>
<feature type="region of interest" description="Disordered" evidence="1">
    <location>
        <begin position="288"/>
        <end position="325"/>
    </location>
</feature>
<evidence type="ECO:0000256" key="1">
    <source>
        <dbReference type="SAM" id="MobiDB-lite"/>
    </source>
</evidence>
<reference evidence="3 4" key="1">
    <citation type="submission" date="2019-11" db="UniProtKB">
        <authorList>
            <consortium name="WormBaseParasite"/>
        </authorList>
    </citation>
    <scope>IDENTIFICATION</scope>
</reference>
<evidence type="ECO:0000259" key="2">
    <source>
        <dbReference type="Pfam" id="PF07714"/>
    </source>
</evidence>
<dbReference type="GO" id="GO:0016477">
    <property type="term" value="P:cell migration"/>
    <property type="evidence" value="ECO:0007669"/>
    <property type="project" value="TreeGrafter"/>
</dbReference>
<evidence type="ECO:0000313" key="4">
    <source>
        <dbReference type="WBParaSite" id="MCU_005234-RB"/>
    </source>
</evidence>
<protein>
    <submittedName>
        <fullName evidence="3 4">Pkinase_Tyr domain-containing protein</fullName>
    </submittedName>
</protein>
<sequence>MTLGADPFYGQVNLEVINLVLNGNVLSKPDNCPAPLYDHMLQCWSRFPEIRPTFVEVCNKMDEFVEASNDPESAFSGQYIYRVPIGGSTIPSQSTPTVGDSDWRQNGGTARTVNDSAVNLIHSNSLGYGSLSAKTASQEGAPRQPTSLQRHVSCPRPYFGGDSGSRPTAGFYYNRPSPLSPPPYLHQTSVPENSAAWGPSSHPQTLFRRQSDRYQYNRDPGEVDSMGYERPALLLGGPYFNTFRQPPGPSLHQPPTGFSPHYAIPARPPPPRDANYGIMHHSLYVGGGALSPTNNQPSQPNPLMFQSAHLELRNPHTEAEPSSGP</sequence>
<feature type="domain" description="Serine-threonine/tyrosine-protein kinase catalytic" evidence="2">
    <location>
        <begin position="1"/>
        <end position="60"/>
    </location>
</feature>
<dbReference type="InterPro" id="IPR050122">
    <property type="entry name" value="RTK"/>
</dbReference>
<feature type="region of interest" description="Disordered" evidence="1">
    <location>
        <begin position="90"/>
        <end position="111"/>
    </location>
</feature>
<feature type="compositionally biased region" description="Polar residues" evidence="1">
    <location>
        <begin position="131"/>
        <end position="150"/>
    </location>
</feature>
<dbReference type="Gene3D" id="1.10.510.10">
    <property type="entry name" value="Transferase(Phosphotransferase) domain 1"/>
    <property type="match status" value="1"/>
</dbReference>
<dbReference type="GO" id="GO:0007169">
    <property type="term" value="P:cell surface receptor protein tyrosine kinase signaling pathway"/>
    <property type="evidence" value="ECO:0007669"/>
    <property type="project" value="TreeGrafter"/>
</dbReference>
<proteinExistence type="predicted"/>
<dbReference type="GO" id="GO:0007399">
    <property type="term" value="P:nervous system development"/>
    <property type="evidence" value="ECO:0007669"/>
    <property type="project" value="TreeGrafter"/>
</dbReference>
<accession>A0A5K3F3E8</accession>
<dbReference type="WBParaSite" id="MCU_005234-RB">
    <property type="protein sequence ID" value="MCU_005234-RB"/>
    <property type="gene ID" value="MCU_005234"/>
</dbReference>
<dbReference type="GO" id="GO:0005886">
    <property type="term" value="C:plasma membrane"/>
    <property type="evidence" value="ECO:0007669"/>
    <property type="project" value="TreeGrafter"/>
</dbReference>
<dbReference type="GO" id="GO:0043235">
    <property type="term" value="C:receptor complex"/>
    <property type="evidence" value="ECO:0007669"/>
    <property type="project" value="TreeGrafter"/>
</dbReference>